<sequence length="142" mass="17386">MMKLWLPTRPLLNYTNLNRLIPSNTLHTGHLDCFFISRTHLPRRQLWLNHSILTRKWSLHVLHLPLHPHRTQPILRFPHISRNMKHWRTPTTNNHSHCIRRLRPTLRTNIILRCNRHHQPPISNPLHRQHLSRMNLRWVFCR</sequence>
<evidence type="ECO:0000313" key="2">
    <source>
        <dbReference type="Proteomes" id="UP000694561"/>
    </source>
</evidence>
<reference evidence="1" key="1">
    <citation type="submission" date="2025-08" db="UniProtKB">
        <authorList>
            <consortium name="Ensembl"/>
        </authorList>
    </citation>
    <scope>IDENTIFICATION</scope>
</reference>
<name>A0A8C6ATL4_MONMO</name>
<evidence type="ECO:0000313" key="1">
    <source>
        <dbReference type="Ensembl" id="ENSMMNP00015006311.1"/>
    </source>
</evidence>
<protein>
    <submittedName>
        <fullName evidence="1">Uncharacterized protein</fullName>
    </submittedName>
</protein>
<dbReference type="Proteomes" id="UP000694561">
    <property type="component" value="Unplaced"/>
</dbReference>
<dbReference type="Ensembl" id="ENSMMNT00015006903.1">
    <property type="protein sequence ID" value="ENSMMNP00015006311.1"/>
    <property type="gene ID" value="ENSMMNG00015004711.1"/>
</dbReference>
<accession>A0A8C6ATL4</accession>
<dbReference type="AlphaFoldDB" id="A0A8C6ATL4"/>
<dbReference type="GeneTree" id="ENSGT01150000287026"/>
<reference evidence="1" key="2">
    <citation type="submission" date="2025-09" db="UniProtKB">
        <authorList>
            <consortium name="Ensembl"/>
        </authorList>
    </citation>
    <scope>IDENTIFICATION</scope>
</reference>
<proteinExistence type="predicted"/>
<organism evidence="1 2">
    <name type="scientific">Monodon monoceros</name>
    <name type="common">Narwhal</name>
    <name type="synonym">Ceratodon monodon</name>
    <dbReference type="NCBI Taxonomy" id="40151"/>
    <lineage>
        <taxon>Eukaryota</taxon>
        <taxon>Metazoa</taxon>
        <taxon>Chordata</taxon>
        <taxon>Craniata</taxon>
        <taxon>Vertebrata</taxon>
        <taxon>Euteleostomi</taxon>
        <taxon>Mammalia</taxon>
        <taxon>Eutheria</taxon>
        <taxon>Laurasiatheria</taxon>
        <taxon>Artiodactyla</taxon>
        <taxon>Whippomorpha</taxon>
        <taxon>Cetacea</taxon>
        <taxon>Odontoceti</taxon>
        <taxon>Monodontidae</taxon>
        <taxon>Monodon</taxon>
    </lineage>
</organism>
<keyword evidence="2" id="KW-1185">Reference proteome</keyword>